<feature type="chain" id="PRO_5040753335" description="Superoxide dismutase copper/zinc binding domain-containing protein" evidence="2">
    <location>
        <begin position="18"/>
        <end position="231"/>
    </location>
</feature>
<dbReference type="PANTHER" id="PTHR10003">
    <property type="entry name" value="SUPEROXIDE DISMUTASE CU-ZN -RELATED"/>
    <property type="match status" value="1"/>
</dbReference>
<dbReference type="GO" id="GO:0006801">
    <property type="term" value="P:superoxide metabolic process"/>
    <property type="evidence" value="ECO:0007669"/>
    <property type="project" value="InterPro"/>
</dbReference>
<protein>
    <recommendedName>
        <fullName evidence="3">Superoxide dismutase copper/zinc binding domain-containing protein</fullName>
    </recommendedName>
</protein>
<keyword evidence="2" id="KW-0732">Signal</keyword>
<feature type="signal peptide" evidence="2">
    <location>
        <begin position="1"/>
        <end position="17"/>
    </location>
</feature>
<dbReference type="InterPro" id="IPR036423">
    <property type="entry name" value="SOD-like_Cu/Zn_dom_sf"/>
</dbReference>
<evidence type="ECO:0000313" key="4">
    <source>
        <dbReference type="EMBL" id="KAJ2751170.1"/>
    </source>
</evidence>
<feature type="region of interest" description="Disordered" evidence="1">
    <location>
        <begin position="185"/>
        <end position="212"/>
    </location>
</feature>
<name>A0A9W8GYA6_9FUNG</name>
<dbReference type="SUPFAM" id="SSF49329">
    <property type="entry name" value="Cu,Zn superoxide dismutase-like"/>
    <property type="match status" value="1"/>
</dbReference>
<dbReference type="GO" id="GO:0005507">
    <property type="term" value="F:copper ion binding"/>
    <property type="evidence" value="ECO:0007669"/>
    <property type="project" value="InterPro"/>
</dbReference>
<dbReference type="OrthoDB" id="159229at2759"/>
<sequence length="231" mass="23836">MFKNIIALVFAAATASASFYVRDTDTDFSMRVEQAMANVTGTGVTGNFTFLPIPGQTGLRVSINVSGLKQGIQYPFHIHVNLMPENGNCTATGGHLDTYGIKTANAAYNCDKTKPLATCEIGDLAGIAGNLTANANGQATLTFNDPIITFGNNKTTILGHSIVVHNPDNTRLACGNIIGFVRKNPSTSGSHTGSSQTESDSDNTGSNTKSSGASSAAMSAALAIMAAAIAL</sequence>
<dbReference type="Proteomes" id="UP001140011">
    <property type="component" value="Unassembled WGS sequence"/>
</dbReference>
<comment type="caution">
    <text evidence="4">The sequence shown here is derived from an EMBL/GenBank/DDBJ whole genome shotgun (WGS) entry which is preliminary data.</text>
</comment>
<dbReference type="AlphaFoldDB" id="A0A9W8GYA6"/>
<evidence type="ECO:0000259" key="3">
    <source>
        <dbReference type="Pfam" id="PF00080"/>
    </source>
</evidence>
<feature type="domain" description="Superoxide dismutase copper/zinc binding" evidence="3">
    <location>
        <begin position="44"/>
        <end position="173"/>
    </location>
</feature>
<dbReference type="EMBL" id="JANBUH010000438">
    <property type="protein sequence ID" value="KAJ2751170.1"/>
    <property type="molecule type" value="Genomic_DNA"/>
</dbReference>
<dbReference type="Gene3D" id="2.60.40.200">
    <property type="entry name" value="Superoxide dismutase, copper/zinc binding domain"/>
    <property type="match status" value="1"/>
</dbReference>
<keyword evidence="5" id="KW-1185">Reference proteome</keyword>
<organism evidence="4 5">
    <name type="scientific">Coemansia pectinata</name>
    <dbReference type="NCBI Taxonomy" id="1052879"/>
    <lineage>
        <taxon>Eukaryota</taxon>
        <taxon>Fungi</taxon>
        <taxon>Fungi incertae sedis</taxon>
        <taxon>Zoopagomycota</taxon>
        <taxon>Kickxellomycotina</taxon>
        <taxon>Kickxellomycetes</taxon>
        <taxon>Kickxellales</taxon>
        <taxon>Kickxellaceae</taxon>
        <taxon>Coemansia</taxon>
    </lineage>
</organism>
<evidence type="ECO:0000313" key="5">
    <source>
        <dbReference type="Proteomes" id="UP001140011"/>
    </source>
</evidence>
<dbReference type="Pfam" id="PF00080">
    <property type="entry name" value="Sod_Cu"/>
    <property type="match status" value="1"/>
</dbReference>
<proteinExistence type="predicted"/>
<evidence type="ECO:0000256" key="1">
    <source>
        <dbReference type="SAM" id="MobiDB-lite"/>
    </source>
</evidence>
<reference evidence="4" key="1">
    <citation type="submission" date="2022-07" db="EMBL/GenBank/DDBJ databases">
        <title>Phylogenomic reconstructions and comparative analyses of Kickxellomycotina fungi.</title>
        <authorList>
            <person name="Reynolds N.K."/>
            <person name="Stajich J.E."/>
            <person name="Barry K."/>
            <person name="Grigoriev I.V."/>
            <person name="Crous P."/>
            <person name="Smith M.E."/>
        </authorList>
    </citation>
    <scope>NUCLEOTIDE SEQUENCE</scope>
    <source>
        <strain evidence="4">BCRC 34297</strain>
    </source>
</reference>
<feature type="compositionally biased region" description="Low complexity" evidence="1">
    <location>
        <begin position="186"/>
        <end position="198"/>
    </location>
</feature>
<accession>A0A9W8GYA6</accession>
<dbReference type="InterPro" id="IPR001424">
    <property type="entry name" value="SOD_Cu_Zn_dom"/>
</dbReference>
<evidence type="ECO:0000256" key="2">
    <source>
        <dbReference type="SAM" id="SignalP"/>
    </source>
</evidence>
<gene>
    <name evidence="4" type="ORF">GGI19_004653</name>
</gene>
<dbReference type="InterPro" id="IPR024134">
    <property type="entry name" value="SOD_Cu/Zn_/chaperone"/>
</dbReference>